<organism evidence="2 3">
    <name type="scientific">Splendidivirga corallicola</name>
    <dbReference type="NCBI Taxonomy" id="3051826"/>
    <lineage>
        <taxon>Bacteria</taxon>
        <taxon>Pseudomonadati</taxon>
        <taxon>Bacteroidota</taxon>
        <taxon>Cytophagia</taxon>
        <taxon>Cytophagales</taxon>
        <taxon>Splendidivirgaceae</taxon>
        <taxon>Splendidivirga</taxon>
    </lineage>
</organism>
<evidence type="ECO:0000313" key="2">
    <source>
        <dbReference type="EMBL" id="MDN5203983.1"/>
    </source>
</evidence>
<evidence type="ECO:0000313" key="3">
    <source>
        <dbReference type="Proteomes" id="UP001172082"/>
    </source>
</evidence>
<sequence>MFVTACTSTGKVVTHFDEGVDFGAYATFVLQTNEKFSPRKVEEKDKIENAIVHEMEQRAYKLSYNDPDLEVSYRLILETKNEYRQNYQTNPYNYRYYYYDDTRVRRYSEGILLIEVRDISKRKLIWHGSLNLSFNRGRKSTYKDIDALISLIYDNYPQKPNQLVEK</sequence>
<feature type="domain" description="DUF4136" evidence="1">
    <location>
        <begin position="12"/>
        <end position="157"/>
    </location>
</feature>
<name>A0ABT8KUD2_9BACT</name>
<dbReference type="Gene3D" id="3.30.160.670">
    <property type="match status" value="1"/>
</dbReference>
<dbReference type="Pfam" id="PF13590">
    <property type="entry name" value="DUF4136"/>
    <property type="match status" value="1"/>
</dbReference>
<keyword evidence="3" id="KW-1185">Reference proteome</keyword>
<comment type="caution">
    <text evidence="2">The sequence shown here is derived from an EMBL/GenBank/DDBJ whole genome shotgun (WGS) entry which is preliminary data.</text>
</comment>
<protein>
    <submittedName>
        <fullName evidence="2">DUF4136 domain-containing protein</fullName>
    </submittedName>
</protein>
<evidence type="ECO:0000259" key="1">
    <source>
        <dbReference type="Pfam" id="PF13590"/>
    </source>
</evidence>
<accession>A0ABT8KUD2</accession>
<dbReference type="Proteomes" id="UP001172082">
    <property type="component" value="Unassembled WGS sequence"/>
</dbReference>
<gene>
    <name evidence="2" type="ORF">QQ008_21510</name>
</gene>
<proteinExistence type="predicted"/>
<reference evidence="2" key="1">
    <citation type="submission" date="2023-06" db="EMBL/GenBank/DDBJ databases">
        <title>Genomic of Parafulvivirga corallium.</title>
        <authorList>
            <person name="Wang G."/>
        </authorList>
    </citation>
    <scope>NUCLEOTIDE SEQUENCE</scope>
    <source>
        <strain evidence="2">BMA10</strain>
    </source>
</reference>
<dbReference type="RefSeq" id="WP_346754007.1">
    <property type="nucleotide sequence ID" value="NZ_JAUJEA010000009.1"/>
</dbReference>
<dbReference type="InterPro" id="IPR025411">
    <property type="entry name" value="DUF4136"/>
</dbReference>
<dbReference type="EMBL" id="JAUJEA010000009">
    <property type="protein sequence ID" value="MDN5203983.1"/>
    <property type="molecule type" value="Genomic_DNA"/>
</dbReference>